<dbReference type="PANTHER" id="PTHR33495">
    <property type="entry name" value="ANTI-SIGMA FACTOR ANTAGONIST TM_1081-RELATED-RELATED"/>
    <property type="match status" value="1"/>
</dbReference>
<name>K6PML2_9FIRM</name>
<dbReference type="CDD" id="cd07043">
    <property type="entry name" value="STAS_anti-anti-sigma_factors"/>
    <property type="match status" value="1"/>
</dbReference>
<evidence type="ECO:0000313" key="2">
    <source>
        <dbReference type="EMBL" id="EKP94122.1"/>
    </source>
</evidence>
<dbReference type="STRING" id="867903.ThesuDRAFT_01848"/>
<organism evidence="2 3">
    <name type="scientific">Thermaerobacter subterraneus DSM 13965</name>
    <dbReference type="NCBI Taxonomy" id="867903"/>
    <lineage>
        <taxon>Bacteria</taxon>
        <taxon>Bacillati</taxon>
        <taxon>Bacillota</taxon>
        <taxon>Clostridia</taxon>
        <taxon>Eubacteriales</taxon>
        <taxon>Clostridiales Family XVII. Incertae Sedis</taxon>
        <taxon>Thermaerobacter</taxon>
    </lineage>
</organism>
<dbReference type="Gene3D" id="3.30.750.24">
    <property type="entry name" value="STAS domain"/>
    <property type="match status" value="1"/>
</dbReference>
<reference evidence="2" key="2">
    <citation type="submission" date="2012-10" db="EMBL/GenBank/DDBJ databases">
        <title>Improved high-quality draft of Thermaerobacter subterraneus C21, DSM 13965.</title>
        <authorList>
            <consortium name="DOE Joint Genome Institute"/>
            <person name="Eisen J."/>
            <person name="Huntemann M."/>
            <person name="Wei C.-L."/>
            <person name="Han J."/>
            <person name="Detter J.C."/>
            <person name="Han C."/>
            <person name="Tapia R."/>
            <person name="Chen A."/>
            <person name="Kyrpides N."/>
            <person name="Mavromatis K."/>
            <person name="Markowitz V."/>
            <person name="Szeto E."/>
            <person name="Ivanova N."/>
            <person name="Mikhailova N."/>
            <person name="Ovchinnikova G."/>
            <person name="Pagani I."/>
            <person name="Pati A."/>
            <person name="Goodwin L."/>
            <person name="Nordberg H.P."/>
            <person name="Cantor M.N."/>
            <person name="Hua S.X."/>
            <person name="Woyke T."/>
            <person name="Eisen J."/>
            <person name="Klenk H.-P."/>
        </authorList>
    </citation>
    <scope>NUCLEOTIDE SEQUENCE [LARGE SCALE GENOMIC DNA]</scope>
    <source>
        <strain evidence="2">DSM 13965</strain>
    </source>
</reference>
<keyword evidence="3" id="KW-1185">Reference proteome</keyword>
<dbReference type="AlphaFoldDB" id="K6PML2"/>
<reference evidence="2" key="1">
    <citation type="submission" date="2010-10" db="EMBL/GenBank/DDBJ databases">
        <authorList>
            <consortium name="US DOE Joint Genome Institute (JGI-PGF)"/>
            <person name="Lucas S."/>
            <person name="Copeland A."/>
            <person name="Lapidus A."/>
            <person name="Bruce D."/>
            <person name="Goodwin L."/>
            <person name="Pitluck S."/>
            <person name="Kyrpides N."/>
            <person name="Mavromatis K."/>
            <person name="Detter J.C."/>
            <person name="Han C."/>
            <person name="Land M."/>
            <person name="Hauser L."/>
            <person name="Markowitz V."/>
            <person name="Cheng J.-F."/>
            <person name="Hugenholtz P."/>
            <person name="Woyke T."/>
            <person name="Wu D."/>
            <person name="Pukall R."/>
            <person name="Wahrenburg C."/>
            <person name="Brambilla E."/>
            <person name="Klenk H.-P."/>
            <person name="Eisen J.A."/>
        </authorList>
    </citation>
    <scope>NUCLEOTIDE SEQUENCE [LARGE SCALE GENOMIC DNA]</scope>
    <source>
        <strain evidence="2">DSM 13965</strain>
    </source>
</reference>
<dbReference type="HOGENOM" id="CLU_2169897_0_0_9"/>
<dbReference type="GO" id="GO:0043856">
    <property type="term" value="F:anti-sigma factor antagonist activity"/>
    <property type="evidence" value="ECO:0007669"/>
    <property type="project" value="TreeGrafter"/>
</dbReference>
<dbReference type="PANTHER" id="PTHR33495:SF2">
    <property type="entry name" value="ANTI-SIGMA FACTOR ANTAGONIST TM_1081-RELATED"/>
    <property type="match status" value="1"/>
</dbReference>
<accession>K6PML2</accession>
<feature type="domain" description="STAS" evidence="1">
    <location>
        <begin position="15"/>
        <end position="110"/>
    </location>
</feature>
<sequence length="110" mass="11797">MDDVLQLPAGSGHRLLLNGDLDFERAERIAAALQRYAGGPVVLDLSRCQFIDSTGIGVLVDALRSYAARGIEVTAVRVRPAVFEVLEIVGAVDVFGRGLFEIVLDEGEDA</sequence>
<dbReference type="eggNOG" id="COG1366">
    <property type="taxonomic scope" value="Bacteria"/>
</dbReference>
<dbReference type="SUPFAM" id="SSF52091">
    <property type="entry name" value="SpoIIaa-like"/>
    <property type="match status" value="1"/>
</dbReference>
<dbReference type="EMBL" id="AENY02000003">
    <property type="protein sequence ID" value="EKP94122.1"/>
    <property type="molecule type" value="Genomic_DNA"/>
</dbReference>
<dbReference type="InterPro" id="IPR002645">
    <property type="entry name" value="STAS_dom"/>
</dbReference>
<dbReference type="Pfam" id="PF01740">
    <property type="entry name" value="STAS"/>
    <property type="match status" value="1"/>
</dbReference>
<proteinExistence type="predicted"/>
<dbReference type="InterPro" id="IPR036513">
    <property type="entry name" value="STAS_dom_sf"/>
</dbReference>
<protein>
    <submittedName>
        <fullName evidence="2">Anti-anti-sigma regulatory factor (Antagonist of anti-sigma factor)</fullName>
    </submittedName>
</protein>
<evidence type="ECO:0000259" key="1">
    <source>
        <dbReference type="PROSITE" id="PS50801"/>
    </source>
</evidence>
<dbReference type="PROSITE" id="PS50801">
    <property type="entry name" value="STAS"/>
    <property type="match status" value="1"/>
</dbReference>
<dbReference type="OrthoDB" id="9793697at2"/>
<gene>
    <name evidence="2" type="ORF">ThesuDRAFT_01848</name>
</gene>
<dbReference type="Proteomes" id="UP000005710">
    <property type="component" value="Unassembled WGS sequence"/>
</dbReference>
<dbReference type="RefSeq" id="WP_006904128.1">
    <property type="nucleotide sequence ID" value="NZ_JH976535.1"/>
</dbReference>
<comment type="caution">
    <text evidence="2">The sequence shown here is derived from an EMBL/GenBank/DDBJ whole genome shotgun (WGS) entry which is preliminary data.</text>
</comment>
<evidence type="ECO:0000313" key="3">
    <source>
        <dbReference type="Proteomes" id="UP000005710"/>
    </source>
</evidence>